<feature type="domain" description="Glycosyl transferase family 25" evidence="2">
    <location>
        <begin position="8"/>
        <end position="136"/>
    </location>
</feature>
<accession>A0ABS5DQU2</accession>
<evidence type="ECO:0000313" key="4">
    <source>
        <dbReference type="Proteomes" id="UP000674084"/>
    </source>
</evidence>
<gene>
    <name evidence="3" type="ORF">KBO27_32230</name>
</gene>
<dbReference type="Proteomes" id="UP000674084">
    <property type="component" value="Unassembled WGS sequence"/>
</dbReference>
<sequence>MLTAADLRTYVINLPRRTDRRERMRAVLPSELRATFTSDWNGPFDGHQLTRGELDTAGYRLFPWQDTTSENPWWNRPLKYGEIACTLAHHACWSHARDYGSEPYILILEDDAVPVPRFVETLLEQLHRTAEYRCIELLYLGRDALGPDMPVRPGVVEPGYSHCTYGYVLSRAALDAVLDAHVEQALVPVDEFLPALYHNHPRADLRERFPRRLKALAFEPPLVTQLPKEEAGSDTENSPFVDDPRPVR</sequence>
<keyword evidence="4" id="KW-1185">Reference proteome</keyword>
<proteinExistence type="predicted"/>
<evidence type="ECO:0000256" key="1">
    <source>
        <dbReference type="SAM" id="MobiDB-lite"/>
    </source>
</evidence>
<reference evidence="3 4" key="1">
    <citation type="submission" date="2021-04" db="EMBL/GenBank/DDBJ databases">
        <title>Whole-genome sequencing of Saccharopolyspora endophytica KCTC 19397.</title>
        <authorList>
            <person name="Ay H."/>
            <person name="Saygin H."/>
            <person name="Sahin N."/>
        </authorList>
    </citation>
    <scope>NUCLEOTIDE SEQUENCE [LARGE SCALE GENOMIC DNA]</scope>
    <source>
        <strain evidence="3 4">KCTC 19397</strain>
    </source>
</reference>
<dbReference type="EMBL" id="JAGPXE010000022">
    <property type="protein sequence ID" value="MBQ0928637.1"/>
    <property type="molecule type" value="Genomic_DNA"/>
</dbReference>
<organism evidence="3 4">
    <name type="scientific">Saccharopolyspora endophytica</name>
    <dbReference type="NCBI Taxonomy" id="543886"/>
    <lineage>
        <taxon>Bacteria</taxon>
        <taxon>Bacillati</taxon>
        <taxon>Actinomycetota</taxon>
        <taxon>Actinomycetes</taxon>
        <taxon>Pseudonocardiales</taxon>
        <taxon>Pseudonocardiaceae</taxon>
        <taxon>Saccharopolyspora</taxon>
    </lineage>
</organism>
<dbReference type="InterPro" id="IPR002654">
    <property type="entry name" value="Glyco_trans_25"/>
</dbReference>
<name>A0ABS5DQU2_9PSEU</name>
<evidence type="ECO:0000259" key="2">
    <source>
        <dbReference type="Pfam" id="PF01755"/>
    </source>
</evidence>
<feature type="region of interest" description="Disordered" evidence="1">
    <location>
        <begin position="224"/>
        <end position="248"/>
    </location>
</feature>
<protein>
    <submittedName>
        <fullName evidence="3">Glycosyltransferase family 25 protein</fullName>
    </submittedName>
</protein>
<dbReference type="RefSeq" id="WP_210973644.1">
    <property type="nucleotide sequence ID" value="NZ_JAGPXE010000022.1"/>
</dbReference>
<evidence type="ECO:0000313" key="3">
    <source>
        <dbReference type="EMBL" id="MBQ0928637.1"/>
    </source>
</evidence>
<comment type="caution">
    <text evidence="3">The sequence shown here is derived from an EMBL/GenBank/DDBJ whole genome shotgun (WGS) entry which is preliminary data.</text>
</comment>
<dbReference type="Pfam" id="PF01755">
    <property type="entry name" value="Glyco_transf_25"/>
    <property type="match status" value="1"/>
</dbReference>